<evidence type="ECO:0000256" key="2">
    <source>
        <dbReference type="ARBA" id="ARBA00005779"/>
    </source>
</evidence>
<evidence type="ECO:0000256" key="7">
    <source>
        <dbReference type="SAM" id="Phobius"/>
    </source>
</evidence>
<dbReference type="EMBL" id="CP144914">
    <property type="protein sequence ID" value="WWD79247.1"/>
    <property type="molecule type" value="Genomic_DNA"/>
</dbReference>
<keyword evidence="6 7" id="KW-0472">Membrane</keyword>
<keyword evidence="4 7" id="KW-0812">Transmembrane</keyword>
<sequence length="134" mass="14855">METLFQHEYVYTAGLYSIVVMAIITAAAVFEWITSYKTWDEFKKGNVAVALATSGKVFGTANIFRYSIEANDSVLAMLGWGAYGFLLLLFVYFIFEFLTPSFKVDRELGADNRAVGILSFVLSVSLSYIIGASI</sequence>
<proteinExistence type="inferred from homology"/>
<feature type="transmembrane region" description="Helical" evidence="7">
    <location>
        <begin position="13"/>
        <end position="34"/>
    </location>
</feature>
<evidence type="ECO:0000313" key="8">
    <source>
        <dbReference type="EMBL" id="WWD79247.1"/>
    </source>
</evidence>
<feature type="transmembrane region" description="Helical" evidence="7">
    <location>
        <begin position="115"/>
        <end position="133"/>
    </location>
</feature>
<organism evidence="8 9">
    <name type="scientific">Alkalicoccus halolimnae</name>
    <dbReference type="NCBI Taxonomy" id="1667239"/>
    <lineage>
        <taxon>Bacteria</taxon>
        <taxon>Bacillati</taxon>
        <taxon>Bacillota</taxon>
        <taxon>Bacilli</taxon>
        <taxon>Bacillales</taxon>
        <taxon>Bacillaceae</taxon>
        <taxon>Alkalicoccus</taxon>
    </lineage>
</organism>
<dbReference type="RefSeq" id="WP_147803444.1">
    <property type="nucleotide sequence ID" value="NZ_CP144914.1"/>
</dbReference>
<protein>
    <submittedName>
        <fullName evidence="8">DUF350 domain-containing protein</fullName>
    </submittedName>
</protein>
<dbReference type="PANTHER" id="PTHR40043">
    <property type="entry name" value="UPF0719 INNER MEMBRANE PROTEIN YJFL"/>
    <property type="match status" value="1"/>
</dbReference>
<reference evidence="8 9" key="1">
    <citation type="submission" date="2024-01" db="EMBL/GenBank/DDBJ databases">
        <title>Complete Genome Sequence of Alkalicoccus halolimnae BZ-SZ-XJ29T, a Moderately Halophilic Bacterium Isolated from a Salt Lake.</title>
        <authorList>
            <person name="Zhao B."/>
        </authorList>
    </citation>
    <scope>NUCLEOTIDE SEQUENCE [LARGE SCALE GENOMIC DNA]</scope>
    <source>
        <strain evidence="8 9">BZ-SZ-XJ29</strain>
    </source>
</reference>
<comment type="subcellular location">
    <subcellularLocation>
        <location evidence="1">Cell membrane</location>
        <topology evidence="1">Multi-pass membrane protein</topology>
    </subcellularLocation>
</comment>
<feature type="transmembrane region" description="Helical" evidence="7">
    <location>
        <begin position="74"/>
        <end position="95"/>
    </location>
</feature>
<gene>
    <name evidence="8" type="ORF">FTX54_012575</name>
</gene>
<name>A0A5C7FHL7_9BACI</name>
<keyword evidence="5 7" id="KW-1133">Transmembrane helix</keyword>
<evidence type="ECO:0000256" key="3">
    <source>
        <dbReference type="ARBA" id="ARBA00022475"/>
    </source>
</evidence>
<dbReference type="OrthoDB" id="2352756at2"/>
<evidence type="ECO:0000313" key="9">
    <source>
        <dbReference type="Proteomes" id="UP000321816"/>
    </source>
</evidence>
<evidence type="ECO:0000256" key="4">
    <source>
        <dbReference type="ARBA" id="ARBA00022692"/>
    </source>
</evidence>
<evidence type="ECO:0000256" key="6">
    <source>
        <dbReference type="ARBA" id="ARBA00023136"/>
    </source>
</evidence>
<dbReference type="Pfam" id="PF03994">
    <property type="entry name" value="DUF350"/>
    <property type="match status" value="1"/>
</dbReference>
<dbReference type="AlphaFoldDB" id="A0A5C7FHL7"/>
<accession>A0A5C7FHL7</accession>
<dbReference type="GO" id="GO:0005886">
    <property type="term" value="C:plasma membrane"/>
    <property type="evidence" value="ECO:0007669"/>
    <property type="project" value="UniProtKB-SubCell"/>
</dbReference>
<comment type="similarity">
    <text evidence="2">Belongs to the UPF0719 family.</text>
</comment>
<dbReference type="Proteomes" id="UP000321816">
    <property type="component" value="Chromosome"/>
</dbReference>
<keyword evidence="3" id="KW-1003">Cell membrane</keyword>
<keyword evidence="9" id="KW-1185">Reference proteome</keyword>
<evidence type="ECO:0000256" key="1">
    <source>
        <dbReference type="ARBA" id="ARBA00004651"/>
    </source>
</evidence>
<dbReference type="KEGG" id="ahal:FTX54_012575"/>
<dbReference type="InterPro" id="IPR007140">
    <property type="entry name" value="DUF350"/>
</dbReference>
<dbReference type="PANTHER" id="PTHR40043:SF1">
    <property type="entry name" value="UPF0719 INNER MEMBRANE PROTEIN YJFL"/>
    <property type="match status" value="1"/>
</dbReference>
<evidence type="ECO:0000256" key="5">
    <source>
        <dbReference type="ARBA" id="ARBA00022989"/>
    </source>
</evidence>